<dbReference type="AlphaFoldDB" id="A0AAE3ZUS9"/>
<reference evidence="1 2" key="1">
    <citation type="submission" date="2023-07" db="EMBL/GenBank/DDBJ databases">
        <title>Sequencing the genomes of 1000 actinobacteria strains.</title>
        <authorList>
            <person name="Klenk H.-P."/>
        </authorList>
    </citation>
    <scope>NUCLEOTIDE SEQUENCE [LARGE SCALE GENOMIC DNA]</scope>
    <source>
        <strain evidence="1 2">DSM 44711</strain>
    </source>
</reference>
<dbReference type="EMBL" id="JAVDYC010000001">
    <property type="protein sequence ID" value="MDR7326116.1"/>
    <property type="molecule type" value="Genomic_DNA"/>
</dbReference>
<dbReference type="InterPro" id="IPR036661">
    <property type="entry name" value="Luciferase-like_sf"/>
</dbReference>
<comment type="caution">
    <text evidence="1">The sequence shown here is derived from an EMBL/GenBank/DDBJ whole genome shotgun (WGS) entry which is preliminary data.</text>
</comment>
<dbReference type="GO" id="GO:0016705">
    <property type="term" value="F:oxidoreductase activity, acting on paired donors, with incorporation or reduction of molecular oxygen"/>
    <property type="evidence" value="ECO:0007669"/>
    <property type="project" value="InterPro"/>
</dbReference>
<dbReference type="SUPFAM" id="SSF51679">
    <property type="entry name" value="Bacterial luciferase-like"/>
    <property type="match status" value="1"/>
</dbReference>
<gene>
    <name evidence="1" type="ORF">J2S44_006366</name>
</gene>
<organism evidence="1 2">
    <name type="scientific">Catenuloplanes niger</name>
    <dbReference type="NCBI Taxonomy" id="587534"/>
    <lineage>
        <taxon>Bacteria</taxon>
        <taxon>Bacillati</taxon>
        <taxon>Actinomycetota</taxon>
        <taxon>Actinomycetes</taxon>
        <taxon>Micromonosporales</taxon>
        <taxon>Micromonosporaceae</taxon>
        <taxon>Catenuloplanes</taxon>
    </lineage>
</organism>
<evidence type="ECO:0000313" key="1">
    <source>
        <dbReference type="EMBL" id="MDR7326116.1"/>
    </source>
</evidence>
<dbReference type="Proteomes" id="UP001183629">
    <property type="component" value="Unassembled WGS sequence"/>
</dbReference>
<dbReference type="RefSeq" id="WP_310421380.1">
    <property type="nucleotide sequence ID" value="NZ_JAVDYC010000001.1"/>
</dbReference>
<dbReference type="InterPro" id="IPR019922">
    <property type="entry name" value="Lucif-like_OxRdatse_MSMEG_4141"/>
</dbReference>
<accession>A0AAE3ZUS9</accession>
<keyword evidence="2" id="KW-1185">Reference proteome</keyword>
<sequence>MTVRLGSFGIWTREGLWTGADAAEAATELEEIGLGTLWLGGASGTLEVPERLLDATTSLTVATGIVSIWETAADDLAAAYRRVTGRHPDERLLVGIGNSHSLLVNSRGGSYERPVARTIAFLDLLEIPREHRALAALGPRMLGIAAERTLGTHPYLTTPQHTAQAREQLGKGVLIAPEQGVVLETDPAKARELARGALRLYLALENYTNNFRRLGFTDDDLADGGSDRLIDALFAWGTDEAVAARLREHLDAGADHVCAQIITADPDSLPRAEWRRLAAAL</sequence>
<name>A0AAE3ZUS9_9ACTN</name>
<dbReference type="Gene3D" id="3.20.20.30">
    <property type="entry name" value="Luciferase-like domain"/>
    <property type="match status" value="1"/>
</dbReference>
<protein>
    <submittedName>
        <fullName evidence="1">F420-dependent oxidoreductase</fullName>
    </submittedName>
</protein>
<evidence type="ECO:0000313" key="2">
    <source>
        <dbReference type="Proteomes" id="UP001183629"/>
    </source>
</evidence>
<dbReference type="NCBIfam" id="TIGR03620">
    <property type="entry name" value="F420_MSMEG_4141"/>
    <property type="match status" value="1"/>
</dbReference>
<proteinExistence type="predicted"/>